<comment type="caution">
    <text evidence="1">The sequence shown here is derived from an EMBL/GenBank/DDBJ whole genome shotgun (WGS) entry which is preliminary data.</text>
</comment>
<proteinExistence type="predicted"/>
<evidence type="ECO:0000313" key="2">
    <source>
        <dbReference type="Proteomes" id="UP000652761"/>
    </source>
</evidence>
<sequence length="68" mass="7588">MFRGPEVGCLRLGLDWRWMPPIGCLVDRRWGCLRLGLDRRWGSFWLDVGGLEVRGVKRRGTGGGGTSG</sequence>
<keyword evidence="2" id="KW-1185">Reference proteome</keyword>
<gene>
    <name evidence="1" type="ORF">Taro_028591</name>
</gene>
<name>A0A843VSB1_COLES</name>
<dbReference type="AlphaFoldDB" id="A0A843VSB1"/>
<dbReference type="EMBL" id="NMUH01001853">
    <property type="protein sequence ID" value="MQL95914.1"/>
    <property type="molecule type" value="Genomic_DNA"/>
</dbReference>
<organism evidence="1 2">
    <name type="scientific">Colocasia esculenta</name>
    <name type="common">Wild taro</name>
    <name type="synonym">Arum esculentum</name>
    <dbReference type="NCBI Taxonomy" id="4460"/>
    <lineage>
        <taxon>Eukaryota</taxon>
        <taxon>Viridiplantae</taxon>
        <taxon>Streptophyta</taxon>
        <taxon>Embryophyta</taxon>
        <taxon>Tracheophyta</taxon>
        <taxon>Spermatophyta</taxon>
        <taxon>Magnoliopsida</taxon>
        <taxon>Liliopsida</taxon>
        <taxon>Araceae</taxon>
        <taxon>Aroideae</taxon>
        <taxon>Colocasieae</taxon>
        <taxon>Colocasia</taxon>
    </lineage>
</organism>
<reference evidence="1" key="1">
    <citation type="submission" date="2017-07" db="EMBL/GenBank/DDBJ databases">
        <title>Taro Niue Genome Assembly and Annotation.</title>
        <authorList>
            <person name="Atibalentja N."/>
            <person name="Keating K."/>
            <person name="Fields C.J."/>
        </authorList>
    </citation>
    <scope>NUCLEOTIDE SEQUENCE</scope>
    <source>
        <strain evidence="1">Niue_2</strain>
        <tissue evidence="1">Leaf</tissue>
    </source>
</reference>
<dbReference type="Proteomes" id="UP000652761">
    <property type="component" value="Unassembled WGS sequence"/>
</dbReference>
<accession>A0A843VSB1</accession>
<evidence type="ECO:0000313" key="1">
    <source>
        <dbReference type="EMBL" id="MQL95914.1"/>
    </source>
</evidence>
<protein>
    <submittedName>
        <fullName evidence="1">Uncharacterized protein</fullName>
    </submittedName>
</protein>